<dbReference type="EMBL" id="JAAJRI010000007">
    <property type="protein sequence ID" value="NGE88959.1"/>
    <property type="molecule type" value="Genomic_DNA"/>
</dbReference>
<accession>A0A1U9T4B1</accession>
<organism evidence="1 2">
    <name type="scientific">Escherichia coli</name>
    <dbReference type="NCBI Taxonomy" id="562"/>
    <lineage>
        <taxon>Bacteria</taxon>
        <taxon>Pseudomonadati</taxon>
        <taxon>Pseudomonadota</taxon>
        <taxon>Gammaproteobacteria</taxon>
        <taxon>Enterobacterales</taxon>
        <taxon>Enterobacteriaceae</taxon>
        <taxon>Escherichia</taxon>
    </lineage>
</organism>
<dbReference type="RefSeq" id="WP_001557861.1">
    <property type="nucleotide sequence ID" value="NZ_AP019538.1"/>
</dbReference>
<evidence type="ECO:0000313" key="1">
    <source>
        <dbReference type="EMBL" id="NGE88959.1"/>
    </source>
</evidence>
<name>A0A1U9T4B1_ECOLX</name>
<gene>
    <name evidence="1" type="ORF">G5603_12260</name>
</gene>
<dbReference type="Proteomes" id="UP000472856">
    <property type="component" value="Unassembled WGS sequence"/>
</dbReference>
<comment type="caution">
    <text evidence="1">The sequence shown here is derived from an EMBL/GenBank/DDBJ whole genome shotgun (WGS) entry which is preliminary data.</text>
</comment>
<protein>
    <submittedName>
        <fullName evidence="1">Uncharacterized protein</fullName>
    </submittedName>
</protein>
<reference evidence="1 2" key="1">
    <citation type="submission" date="2020-02" db="EMBL/GenBank/DDBJ databases">
        <title>WGS of Carbapenem-Resistant Enterobacteriaceae.</title>
        <authorList>
            <person name="Tokajian S."/>
            <person name="El Chaar M."/>
            <person name="El Khoury M."/>
        </authorList>
    </citation>
    <scope>NUCLEOTIDE SEQUENCE [LARGE SCALE GENOMIC DNA]</scope>
    <source>
        <strain evidence="1 2">ECM_75</strain>
    </source>
</reference>
<proteinExistence type="predicted"/>
<evidence type="ECO:0000313" key="2">
    <source>
        <dbReference type="Proteomes" id="UP000472856"/>
    </source>
</evidence>
<dbReference type="AlphaFoldDB" id="A0A1U9T4B1"/>
<sequence>MAFRIVYIPAATVTNDIAIFADHLESFLSENWVEWGKACNEIEALTGINLSKNQLAYRTATINAKGNVPEMLETILAKSAGR</sequence>